<dbReference type="RefSeq" id="WP_371304289.1">
    <property type="nucleotide sequence ID" value="NZ_JAWKJJ010000001.1"/>
</dbReference>
<dbReference type="PANTHER" id="PTHR42110">
    <property type="entry name" value="L-ASPARAGINASE, PUTATIVE (AFU_ORTHOLOGUE AFUA_3G11890)-RELATED"/>
    <property type="match status" value="1"/>
</dbReference>
<sequence length="318" mass="33611">MSVELVEVVRSGFRECVHRGSLIVLDPRGEVLISLGEVHTPIYPRSSNKPLQATALLRQGFVPRTTAELAIATASHEGESEHVELVEDLLDEYGFDETDLQCPPDLPGNELARAEVLASGRPPRTVYMNCSGKHAAMLAACAASDWDPRSYLDPAHPLQEAVVDTVLDLAGDVEDTELGIDGCGLPIVPLPLFNLATAYARLVTAAPDTPERAVADALRAHPFLISGTGKDDVRLMTAVPGLMCKAGADGIHAGALPDGTAFAFKIDDGHERARLPLTAALLHRLGGGWSEELATLASPPVLGGGMRVGTVRAIPGVF</sequence>
<gene>
    <name evidence="1" type="ORF">F8M49_18625</name>
</gene>
<accession>A0ABU3WS67</accession>
<evidence type="ECO:0000313" key="1">
    <source>
        <dbReference type="EMBL" id="MDV2476831.1"/>
    </source>
</evidence>
<keyword evidence="2" id="KW-1185">Reference proteome</keyword>
<protein>
    <submittedName>
        <fullName evidence="1">Asparaginase</fullName>
    </submittedName>
</protein>
<evidence type="ECO:0000313" key="2">
    <source>
        <dbReference type="Proteomes" id="UP001275440"/>
    </source>
</evidence>
<proteinExistence type="predicted"/>
<organism evidence="1 2">
    <name type="scientific">Rhodococcus zopfii</name>
    <dbReference type="NCBI Taxonomy" id="43772"/>
    <lineage>
        <taxon>Bacteria</taxon>
        <taxon>Bacillati</taxon>
        <taxon>Actinomycetota</taxon>
        <taxon>Actinomycetes</taxon>
        <taxon>Mycobacteriales</taxon>
        <taxon>Nocardiaceae</taxon>
        <taxon>Rhodococcus</taxon>
    </lineage>
</organism>
<reference evidence="1 2" key="1">
    <citation type="submission" date="2019-10" db="EMBL/GenBank/DDBJ databases">
        <title>Draft Genome Assembly of Rhodococcus zopfii DSM44189.</title>
        <authorList>
            <person name="Sutton J.M."/>
            <person name="Akob D.M."/>
            <person name="Bushman T.J."/>
        </authorList>
    </citation>
    <scope>NUCLEOTIDE SEQUENCE [LARGE SCALE GENOMIC DNA]</scope>
    <source>
        <strain evidence="1 2">DSM 44189</strain>
    </source>
</reference>
<name>A0ABU3WS67_9NOCA</name>
<dbReference type="Proteomes" id="UP001275440">
    <property type="component" value="Unassembled WGS sequence"/>
</dbReference>
<dbReference type="Pfam" id="PF06089">
    <property type="entry name" value="Asparaginase_II"/>
    <property type="match status" value="1"/>
</dbReference>
<dbReference type="EMBL" id="WBMO01000001">
    <property type="protein sequence ID" value="MDV2476831.1"/>
    <property type="molecule type" value="Genomic_DNA"/>
</dbReference>
<comment type="caution">
    <text evidence="1">The sequence shown here is derived from an EMBL/GenBank/DDBJ whole genome shotgun (WGS) entry which is preliminary data.</text>
</comment>
<dbReference type="InterPro" id="IPR010349">
    <property type="entry name" value="Asparaginase_II"/>
</dbReference>
<dbReference type="PANTHER" id="PTHR42110:SF1">
    <property type="entry name" value="L-ASPARAGINASE, PUTATIVE (AFU_ORTHOLOGUE AFUA_3G11890)-RELATED"/>
    <property type="match status" value="1"/>
</dbReference>